<accession>A0A246JNC2</accession>
<keyword evidence="4" id="KW-1185">Reference proteome</keyword>
<evidence type="ECO:0000259" key="1">
    <source>
        <dbReference type="Pfam" id="PF01548"/>
    </source>
</evidence>
<evidence type="ECO:0000313" key="4">
    <source>
        <dbReference type="Proteomes" id="UP000197361"/>
    </source>
</evidence>
<dbReference type="AlphaFoldDB" id="A0A246JNC2"/>
<dbReference type="PANTHER" id="PTHR33055">
    <property type="entry name" value="TRANSPOSASE FOR INSERTION SEQUENCE ELEMENT IS1111A"/>
    <property type="match status" value="1"/>
</dbReference>
<dbReference type="PANTHER" id="PTHR33055:SF3">
    <property type="entry name" value="PUTATIVE TRANSPOSASE FOR IS117-RELATED"/>
    <property type="match status" value="1"/>
</dbReference>
<dbReference type="InterPro" id="IPR047650">
    <property type="entry name" value="Transpos_IS110"/>
</dbReference>
<dbReference type="Pfam" id="PF01548">
    <property type="entry name" value="DEDD_Tnp_IS110"/>
    <property type="match status" value="1"/>
</dbReference>
<dbReference type="Pfam" id="PF02371">
    <property type="entry name" value="Transposase_20"/>
    <property type="match status" value="1"/>
</dbReference>
<protein>
    <submittedName>
        <fullName evidence="3">IS110 family transposase</fullName>
    </submittedName>
</protein>
<dbReference type="InterPro" id="IPR002525">
    <property type="entry name" value="Transp_IS110-like_N"/>
</dbReference>
<dbReference type="OrthoDB" id="7410629at2"/>
<dbReference type="GO" id="GO:0003677">
    <property type="term" value="F:DNA binding"/>
    <property type="evidence" value="ECO:0007669"/>
    <property type="project" value="InterPro"/>
</dbReference>
<dbReference type="EMBL" id="NISK01000005">
    <property type="protein sequence ID" value="OWQ94117.1"/>
    <property type="molecule type" value="Genomic_DNA"/>
</dbReference>
<dbReference type="GO" id="GO:0006313">
    <property type="term" value="P:DNA transposition"/>
    <property type="evidence" value="ECO:0007669"/>
    <property type="project" value="InterPro"/>
</dbReference>
<name>A0A246JNC2_9SPHN</name>
<sequence length="343" mass="37705">MPHSVGLDVSQKTTAICVVDAEGTRIWRGDCPTHPKQISTLVSKHAGSDAKVGVETGAMTPWLVHGLRASGLQVDCLDARRVKSALQMRLNKTDHNDAEGLAQVVRTGWYRAVHVKSLEAHQARSLLGARAQLVGMRTRLANMIRGVLKTFGILPGSERGMRFDRRVEHAMENSPEVAAIVQPLLVSWRHLREQIAGFDVAIQRRVKADPTCRLLMSVPGIGALSALAFVSTIEDPARFSRSRAVGAHLGLTPRRYQSGEIDRSGRISRCGDALARTLMYEAAVVILHRVKRSLPLKDWALAIAERSGPGKARIALARKLSVILHSIWRSGEPFRWEPETAAQ</sequence>
<comment type="caution">
    <text evidence="3">The sequence shown here is derived from an EMBL/GenBank/DDBJ whole genome shotgun (WGS) entry which is preliminary data.</text>
</comment>
<proteinExistence type="predicted"/>
<organism evidence="3 4">
    <name type="scientific">Sphingopyxis bauzanensis</name>
    <dbReference type="NCBI Taxonomy" id="651663"/>
    <lineage>
        <taxon>Bacteria</taxon>
        <taxon>Pseudomonadati</taxon>
        <taxon>Pseudomonadota</taxon>
        <taxon>Alphaproteobacteria</taxon>
        <taxon>Sphingomonadales</taxon>
        <taxon>Sphingomonadaceae</taxon>
        <taxon>Sphingopyxis</taxon>
    </lineage>
</organism>
<dbReference type="NCBIfam" id="NF033542">
    <property type="entry name" value="transpos_IS110"/>
    <property type="match status" value="1"/>
</dbReference>
<dbReference type="Proteomes" id="UP000197361">
    <property type="component" value="Unassembled WGS sequence"/>
</dbReference>
<evidence type="ECO:0000259" key="2">
    <source>
        <dbReference type="Pfam" id="PF02371"/>
    </source>
</evidence>
<gene>
    <name evidence="3" type="ORF">CDQ92_19105</name>
</gene>
<feature type="domain" description="Transposase IS116/IS110/IS902 C-terminal" evidence="2">
    <location>
        <begin position="212"/>
        <end position="291"/>
    </location>
</feature>
<dbReference type="GO" id="GO:0004803">
    <property type="term" value="F:transposase activity"/>
    <property type="evidence" value="ECO:0007669"/>
    <property type="project" value="InterPro"/>
</dbReference>
<dbReference type="RefSeq" id="WP_088443756.1">
    <property type="nucleotide sequence ID" value="NZ_BMMC01000025.1"/>
</dbReference>
<dbReference type="InterPro" id="IPR003346">
    <property type="entry name" value="Transposase_20"/>
</dbReference>
<feature type="domain" description="Transposase IS110-like N-terminal" evidence="1">
    <location>
        <begin position="5"/>
        <end position="150"/>
    </location>
</feature>
<reference evidence="3 4" key="1">
    <citation type="journal article" date="2010" name="Int. J. Syst. Evol. Microbiol.">
        <title>Sphingopyxis bauzanensis sp. nov., a psychrophilic bacterium isolated from soil.</title>
        <authorList>
            <person name="Zhang D.C."/>
            <person name="Liu H.C."/>
            <person name="Xin Y.H."/>
            <person name="Zhou Y.G."/>
            <person name="Schinner F."/>
            <person name="Margesin R."/>
        </authorList>
    </citation>
    <scope>NUCLEOTIDE SEQUENCE [LARGE SCALE GENOMIC DNA]</scope>
    <source>
        <strain evidence="3 4">DSM 22271</strain>
    </source>
</reference>
<evidence type="ECO:0000313" key="3">
    <source>
        <dbReference type="EMBL" id="OWQ94117.1"/>
    </source>
</evidence>